<dbReference type="Gene3D" id="1.10.260.40">
    <property type="entry name" value="lambda repressor-like DNA-binding domains"/>
    <property type="match status" value="1"/>
</dbReference>
<dbReference type="InterPro" id="IPR010359">
    <property type="entry name" value="IrrE_HExxH"/>
</dbReference>
<keyword evidence="4" id="KW-1185">Reference proteome</keyword>
<reference evidence="4" key="1">
    <citation type="journal article" date="2015" name="Chem. Biol.">
        <title>Structure, bioactivity, and resistance mechanism of streptomonomicin, an unusual lasso Peptide from an understudied halophilic actinomycete.</title>
        <authorList>
            <person name="Metelev M."/>
            <person name="Tietz J.I."/>
            <person name="Melby J.O."/>
            <person name="Blair P.M."/>
            <person name="Zhu L."/>
            <person name="Livnat I."/>
            <person name="Severinov K."/>
            <person name="Mitchell D.A."/>
        </authorList>
    </citation>
    <scope>NUCLEOTIDE SEQUENCE [LARGE SCALE GENOMIC DNA]</scope>
    <source>
        <strain evidence="4">YIM 90003</strain>
    </source>
</reference>
<dbReference type="Gene3D" id="1.10.10.2910">
    <property type="match status" value="1"/>
</dbReference>
<dbReference type="AlphaFoldDB" id="A0A0C2JI78"/>
<dbReference type="CDD" id="cd00093">
    <property type="entry name" value="HTH_XRE"/>
    <property type="match status" value="1"/>
</dbReference>
<evidence type="ECO:0000313" key="3">
    <source>
        <dbReference type="EMBL" id="KIH98610.1"/>
    </source>
</evidence>
<dbReference type="InterPro" id="IPR052345">
    <property type="entry name" value="Rad_response_metalloprotease"/>
</dbReference>
<keyword evidence="3" id="KW-0238">DNA-binding</keyword>
<name>A0A0C2JI78_9ACTN</name>
<organism evidence="3 4">
    <name type="scientific">Streptomonospora alba</name>
    <dbReference type="NCBI Taxonomy" id="183763"/>
    <lineage>
        <taxon>Bacteria</taxon>
        <taxon>Bacillati</taxon>
        <taxon>Actinomycetota</taxon>
        <taxon>Actinomycetes</taxon>
        <taxon>Streptosporangiales</taxon>
        <taxon>Nocardiopsidaceae</taxon>
        <taxon>Streptomonospora</taxon>
    </lineage>
</organism>
<feature type="domain" description="HTH cro/C1-type" evidence="2">
    <location>
        <begin position="14"/>
        <end position="68"/>
    </location>
</feature>
<dbReference type="Proteomes" id="UP000031675">
    <property type="component" value="Unassembled WGS sequence"/>
</dbReference>
<dbReference type="InterPro" id="IPR001387">
    <property type="entry name" value="Cro/C1-type_HTH"/>
</dbReference>
<accession>A0A0C2JI78</accession>
<proteinExistence type="inferred from homology"/>
<dbReference type="PANTHER" id="PTHR43236:SF1">
    <property type="entry name" value="BLL7220 PROTEIN"/>
    <property type="match status" value="1"/>
</dbReference>
<dbReference type="SMART" id="SM00530">
    <property type="entry name" value="HTH_XRE"/>
    <property type="match status" value="1"/>
</dbReference>
<comment type="similarity">
    <text evidence="1">Belongs to the short-chain fatty acyl-CoA assimilation regulator (ScfR) family.</text>
</comment>
<sequence length="365" mass="40090">MVEGLSWVRIGERVRESRAAAGLSQQALADAVGLERSMISKLEKGDRRIDAVELTRLAHVLESSVSHLLSSMPEIISRRAGIPDREDVGDSVAARSAYRTEVQLSVWLRDVRQLVEAGVLRPEPIRRYPRTVTGTEEAREAARWLRDELRLGTGPIDSVSEACERAGQFTTVVPLPSDGASLVDAEVAVAVVSEEQEPGRRRSTAAHELAHMVLGDEFSSDLGVHASRQEREQSMEAFAAEFLLPADVTRTVAEEPGEEARRQDLVRVSATYRVSWGLAVTQLRHTGLLDSEESRELSARTPTDVEFKDAVGWKPQPDLASVRVSPRYASAVVAALREALIVPQRAVEMMRGQVSVEELTEAATD</sequence>
<evidence type="ECO:0000256" key="1">
    <source>
        <dbReference type="ARBA" id="ARBA00007227"/>
    </source>
</evidence>
<dbReference type="PROSITE" id="PS50943">
    <property type="entry name" value="HTH_CROC1"/>
    <property type="match status" value="1"/>
</dbReference>
<dbReference type="GO" id="GO:0003677">
    <property type="term" value="F:DNA binding"/>
    <property type="evidence" value="ECO:0007669"/>
    <property type="project" value="UniProtKB-KW"/>
</dbReference>
<evidence type="ECO:0000313" key="4">
    <source>
        <dbReference type="Proteomes" id="UP000031675"/>
    </source>
</evidence>
<dbReference type="Pfam" id="PF06114">
    <property type="entry name" value="Peptidase_M78"/>
    <property type="match status" value="1"/>
</dbReference>
<protein>
    <submittedName>
        <fullName evidence="3">DNA-binding protein</fullName>
    </submittedName>
</protein>
<dbReference type="RefSeq" id="WP_040273445.1">
    <property type="nucleotide sequence ID" value="NZ_JROO01000022.1"/>
</dbReference>
<comment type="caution">
    <text evidence="3">The sequence shown here is derived from an EMBL/GenBank/DDBJ whole genome shotgun (WGS) entry which is preliminary data.</text>
</comment>
<dbReference type="EMBL" id="JROO01000022">
    <property type="protein sequence ID" value="KIH98610.1"/>
    <property type="molecule type" value="Genomic_DNA"/>
</dbReference>
<dbReference type="PANTHER" id="PTHR43236">
    <property type="entry name" value="ANTITOXIN HIGA1"/>
    <property type="match status" value="1"/>
</dbReference>
<dbReference type="STRING" id="183763.LP52_12360"/>
<dbReference type="OrthoDB" id="9794834at2"/>
<gene>
    <name evidence="3" type="ORF">LP52_12360</name>
</gene>
<dbReference type="Pfam" id="PF01381">
    <property type="entry name" value="HTH_3"/>
    <property type="match status" value="1"/>
</dbReference>
<evidence type="ECO:0000259" key="2">
    <source>
        <dbReference type="PROSITE" id="PS50943"/>
    </source>
</evidence>
<dbReference type="InterPro" id="IPR010982">
    <property type="entry name" value="Lambda_DNA-bd_dom_sf"/>
</dbReference>
<dbReference type="SUPFAM" id="SSF47413">
    <property type="entry name" value="lambda repressor-like DNA-binding domains"/>
    <property type="match status" value="1"/>
</dbReference>